<dbReference type="PROSITE" id="PS50126">
    <property type="entry name" value="S1"/>
    <property type="match status" value="1"/>
</dbReference>
<dbReference type="FunFam" id="2.40.50.140:FF:000051">
    <property type="entry name" value="RNA-binding transcriptional accessory protein"/>
    <property type="match status" value="1"/>
</dbReference>
<dbReference type="PANTHER" id="PTHR10724">
    <property type="entry name" value="30S RIBOSOMAL PROTEIN S1"/>
    <property type="match status" value="1"/>
</dbReference>
<protein>
    <submittedName>
        <fullName evidence="2">Tex-like protein</fullName>
    </submittedName>
</protein>
<dbReference type="FunFam" id="1.10.150.310:FF:000001">
    <property type="entry name" value="RNA-binding transcriptional accessory protein"/>
    <property type="match status" value="1"/>
</dbReference>
<dbReference type="PATRIC" id="fig|927668.3.peg.1122"/>
<gene>
    <name evidence="2" type="ORF">Pse7429DRAFT_0997</name>
</gene>
<dbReference type="InterPro" id="IPR023323">
    <property type="entry name" value="Tex-like_dom_sf"/>
</dbReference>
<accession>L8N2J6</accession>
<dbReference type="Gene3D" id="3.30.420.140">
    <property type="entry name" value="YqgF/RNase H-like domain"/>
    <property type="match status" value="1"/>
</dbReference>
<dbReference type="SUPFAM" id="SSF53098">
    <property type="entry name" value="Ribonuclease H-like"/>
    <property type="match status" value="1"/>
</dbReference>
<dbReference type="Gene3D" id="2.40.50.140">
    <property type="entry name" value="Nucleic acid-binding proteins"/>
    <property type="match status" value="1"/>
</dbReference>
<dbReference type="Pfam" id="PF16921">
    <property type="entry name" value="Tex_YqgF"/>
    <property type="match status" value="1"/>
</dbReference>
<dbReference type="Pfam" id="PF09371">
    <property type="entry name" value="Tex_N"/>
    <property type="match status" value="1"/>
</dbReference>
<dbReference type="Gene3D" id="1.10.3500.10">
    <property type="entry name" value="Tex N-terminal region-like"/>
    <property type="match status" value="1"/>
</dbReference>
<dbReference type="PANTHER" id="PTHR10724:SF10">
    <property type="entry name" value="S1 RNA-BINDING DOMAIN-CONTAINING PROTEIN 1"/>
    <property type="match status" value="1"/>
</dbReference>
<reference evidence="2 3" key="1">
    <citation type="journal article" date="2013" name="Proc. Natl. Acad. Sci. U.S.A.">
        <title>Improving the coverage of the cyanobacterial phylum using diversity-driven genome sequencing.</title>
        <authorList>
            <person name="Shih P.M."/>
            <person name="Wu D."/>
            <person name="Latifi A."/>
            <person name="Axen S.D."/>
            <person name="Fewer D.P."/>
            <person name="Talla E."/>
            <person name="Calteau A."/>
            <person name="Cai F."/>
            <person name="Tandeau de Marsac N."/>
            <person name="Rippka R."/>
            <person name="Herdman M."/>
            <person name="Sivonen K."/>
            <person name="Coursin T."/>
            <person name="Laurent T."/>
            <person name="Goodwin L."/>
            <person name="Nolan M."/>
            <person name="Davenport K.W."/>
            <person name="Han C.S."/>
            <person name="Rubin E.M."/>
            <person name="Eisen J.A."/>
            <person name="Woyke T."/>
            <person name="Gugger M."/>
            <person name="Kerfeld C.A."/>
        </authorList>
    </citation>
    <scope>NUCLEOTIDE SEQUENCE [LARGE SCALE GENOMIC DNA]</scope>
    <source>
        <strain evidence="2 3">PCC 7429</strain>
    </source>
</reference>
<dbReference type="InterPro" id="IPR055179">
    <property type="entry name" value="Tex-like_central_region"/>
</dbReference>
<dbReference type="Pfam" id="PF00575">
    <property type="entry name" value="S1"/>
    <property type="match status" value="1"/>
</dbReference>
<dbReference type="FunFam" id="3.30.420.140:FF:000001">
    <property type="entry name" value="RNA-binding transcriptional accessory protein"/>
    <property type="match status" value="1"/>
</dbReference>
<dbReference type="InterPro" id="IPR041692">
    <property type="entry name" value="HHH_9"/>
</dbReference>
<dbReference type="InterPro" id="IPR010994">
    <property type="entry name" value="RuvA_2-like"/>
</dbReference>
<dbReference type="SUPFAM" id="SSF47781">
    <property type="entry name" value="RuvA domain 2-like"/>
    <property type="match status" value="2"/>
</dbReference>
<dbReference type="SUPFAM" id="SSF158832">
    <property type="entry name" value="Tex N-terminal region-like"/>
    <property type="match status" value="1"/>
</dbReference>
<dbReference type="EMBL" id="ALWB01000025">
    <property type="protein sequence ID" value="ELS33921.1"/>
    <property type="molecule type" value="Genomic_DNA"/>
</dbReference>
<dbReference type="InterPro" id="IPR012337">
    <property type="entry name" value="RNaseH-like_sf"/>
</dbReference>
<dbReference type="InterPro" id="IPR032639">
    <property type="entry name" value="Tex_YqgF"/>
</dbReference>
<dbReference type="GO" id="GO:0003729">
    <property type="term" value="F:mRNA binding"/>
    <property type="evidence" value="ECO:0007669"/>
    <property type="project" value="UniProtKB-ARBA"/>
</dbReference>
<name>L8N2J6_9CYAN</name>
<dbReference type="SMART" id="SM00732">
    <property type="entry name" value="YqgFc"/>
    <property type="match status" value="1"/>
</dbReference>
<dbReference type="InterPro" id="IPR037027">
    <property type="entry name" value="YqgF/RNaseH-like_dom_sf"/>
</dbReference>
<dbReference type="Proteomes" id="UP000011201">
    <property type="component" value="Unassembled WGS sequence"/>
</dbReference>
<dbReference type="GO" id="GO:0003735">
    <property type="term" value="F:structural constituent of ribosome"/>
    <property type="evidence" value="ECO:0007669"/>
    <property type="project" value="TreeGrafter"/>
</dbReference>
<dbReference type="InterPro" id="IPR023319">
    <property type="entry name" value="Tex-like_HTH_dom_sf"/>
</dbReference>
<dbReference type="Pfam" id="PF12836">
    <property type="entry name" value="HHH_3"/>
    <property type="match status" value="1"/>
</dbReference>
<dbReference type="Pfam" id="PF22706">
    <property type="entry name" value="Tex_central_region"/>
    <property type="match status" value="1"/>
</dbReference>
<dbReference type="Gene3D" id="1.10.150.310">
    <property type="entry name" value="Tex RuvX-like domain-like"/>
    <property type="match status" value="1"/>
</dbReference>
<dbReference type="GO" id="GO:0006412">
    <property type="term" value="P:translation"/>
    <property type="evidence" value="ECO:0007669"/>
    <property type="project" value="TreeGrafter"/>
</dbReference>
<evidence type="ECO:0000259" key="1">
    <source>
        <dbReference type="PROSITE" id="PS50126"/>
    </source>
</evidence>
<dbReference type="SUPFAM" id="SSF50249">
    <property type="entry name" value="Nucleic acid-binding proteins"/>
    <property type="match status" value="1"/>
</dbReference>
<dbReference type="CDD" id="cd05685">
    <property type="entry name" value="S1_Tex"/>
    <property type="match status" value="1"/>
</dbReference>
<evidence type="ECO:0000313" key="2">
    <source>
        <dbReference type="EMBL" id="ELS33921.1"/>
    </source>
</evidence>
<dbReference type="InterPro" id="IPR003029">
    <property type="entry name" value="S1_domain"/>
</dbReference>
<dbReference type="GO" id="GO:0005737">
    <property type="term" value="C:cytoplasm"/>
    <property type="evidence" value="ECO:0007669"/>
    <property type="project" value="UniProtKB-ARBA"/>
</dbReference>
<organism evidence="2 3">
    <name type="scientific">Pseudanabaena biceps PCC 7429</name>
    <dbReference type="NCBI Taxonomy" id="927668"/>
    <lineage>
        <taxon>Bacteria</taxon>
        <taxon>Bacillati</taxon>
        <taxon>Cyanobacteriota</taxon>
        <taxon>Cyanophyceae</taxon>
        <taxon>Pseudanabaenales</taxon>
        <taxon>Pseudanabaenaceae</taxon>
        <taxon>Pseudanabaena</taxon>
    </lineage>
</organism>
<dbReference type="InterPro" id="IPR044146">
    <property type="entry name" value="S1_Tex"/>
</dbReference>
<comment type="caution">
    <text evidence="2">The sequence shown here is derived from an EMBL/GenBank/DDBJ whole genome shotgun (WGS) entry which is preliminary data.</text>
</comment>
<dbReference type="InterPro" id="IPR006641">
    <property type="entry name" value="YqgF/RNaseH-like_dom"/>
</dbReference>
<feature type="domain" description="S1 motif" evidence="1">
    <location>
        <begin position="660"/>
        <end position="729"/>
    </location>
</feature>
<dbReference type="InterPro" id="IPR012340">
    <property type="entry name" value="NA-bd_OB-fold"/>
</dbReference>
<proteinExistence type="predicted"/>
<sequence length="730" mass="81784">MKSDRLKLQDALCKLIRMPNIEQLIAKELSLRPEQIANALELFAEGATIPFVARYRKERTGEMNEIQLRDLQDRHAYLTELRDRQTIILQAIADQGKLTDDLKAKIEACLQKTELEDLYLPYRPKRRTRAAIAREKGLEPLAEAIKNFNRSNINTSITQEAAKYISEKVKSVEEALKGASDILAEEVAENAEYRAYIRDQLRQSGIFISQIKGSHPIGTTKFEMYRNYQAKVKTIAPHNFLAILRGETEEIITLTLDFDEDRFLAYLESQQIKTKNPTLQQFYQDMLKDSFNRLMKTSAIAAVIAEKKAWADGESIKTFEANLRDLLLAAPAGMKPTLAIDPGFRTGCKTAVISETGKFLEYQTLFPHQSPAQREQAARIFRNLIEKYQIQLIAIGNGTAGRETESFVIESMQGMKNPPIKVMVNESGASIYSASTVAIIEFPDLDLTVRGAISIGRRLQDPLAELVKIDPKSIGVGQYQHDVDQKLLKKKLDETVESCVNFVGVDLNTASKELLTFVSGLNTTVANNIITYRNQHGAFRDRRDLLKVPKLGAKAFEQAAGFLRIHDGDRPLDNTAVHPESYPVVEAIASDLNVPLSAIAQASDKLKTVNLKKYVTEAIGEPTLRDILRELEKPGRDPRAEFKSVNFLEAVQKITDLQIGMELEGIITNVANFGAFVDIGVHQDGLVHISQLANHFVSDPKQIVKVGQVVKVRVLEVNESLKRISLSMKL</sequence>
<dbReference type="FunFam" id="1.10.10.650:FF:000001">
    <property type="entry name" value="S1 RNA-binding domain 1"/>
    <property type="match status" value="1"/>
</dbReference>
<dbReference type="InterPro" id="IPR018974">
    <property type="entry name" value="Tex-like_N"/>
</dbReference>
<dbReference type="InterPro" id="IPR050437">
    <property type="entry name" value="Ribos_protein_bS1-like"/>
</dbReference>
<keyword evidence="3" id="KW-1185">Reference proteome</keyword>
<dbReference type="SMART" id="SM00316">
    <property type="entry name" value="S1"/>
    <property type="match status" value="1"/>
</dbReference>
<dbReference type="Pfam" id="PF17674">
    <property type="entry name" value="HHH_9"/>
    <property type="match status" value="1"/>
</dbReference>
<dbReference type="GO" id="GO:0006139">
    <property type="term" value="P:nucleobase-containing compound metabolic process"/>
    <property type="evidence" value="ECO:0007669"/>
    <property type="project" value="InterPro"/>
</dbReference>
<dbReference type="Gene3D" id="1.10.10.650">
    <property type="entry name" value="RuvA domain 2-like"/>
    <property type="match status" value="1"/>
</dbReference>
<evidence type="ECO:0000313" key="3">
    <source>
        <dbReference type="Proteomes" id="UP000011201"/>
    </source>
</evidence>
<dbReference type="AlphaFoldDB" id="L8N2J6"/>